<feature type="signal peptide" evidence="1">
    <location>
        <begin position="1"/>
        <end position="19"/>
    </location>
</feature>
<proteinExistence type="predicted"/>
<feature type="chain" id="PRO_5019820259" evidence="1">
    <location>
        <begin position="20"/>
        <end position="175"/>
    </location>
</feature>
<accession>A0A486XQK3</accession>
<protein>
    <submittedName>
        <fullName evidence="2">Uncharacterized protein</fullName>
    </submittedName>
</protein>
<keyword evidence="1" id="KW-0732">Signal</keyword>
<name>A0A486XQK3_9GAMM</name>
<evidence type="ECO:0000313" key="2">
    <source>
        <dbReference type="EMBL" id="VHO04530.1"/>
    </source>
</evidence>
<dbReference type="AlphaFoldDB" id="A0A486XQK3"/>
<organism evidence="2">
    <name type="scientific">Rheinheimera sp. BAL341</name>
    <dbReference type="NCBI Taxonomy" id="1708203"/>
    <lineage>
        <taxon>Bacteria</taxon>
        <taxon>Pseudomonadati</taxon>
        <taxon>Pseudomonadota</taxon>
        <taxon>Gammaproteobacteria</taxon>
        <taxon>Chromatiales</taxon>
        <taxon>Chromatiaceae</taxon>
        <taxon>Rheinheimera</taxon>
    </lineage>
</organism>
<evidence type="ECO:0000256" key="1">
    <source>
        <dbReference type="SAM" id="SignalP"/>
    </source>
</evidence>
<sequence>MKKTIFAAVLCCYAVAAVATIEPIYMNRPTFSQLQAKADTYNDTKVGMMGVLSLNADGRVYLCESLDVCLSWNPNKLEVDKAALEDYLGEDYKLFDRCHVHVYGTYIRDEAKDFGIRIGLLTGNPIRLTLSISREDYADFNPHCERWNIVVETSKQPGNESFLLERIDGMKYKVM</sequence>
<gene>
    <name evidence="2" type="ORF">BAL341_1943</name>
</gene>
<reference evidence="2" key="1">
    <citation type="submission" date="2019-04" db="EMBL/GenBank/DDBJ databases">
        <authorList>
            <person name="Brambilla D."/>
        </authorList>
    </citation>
    <scope>NUCLEOTIDE SEQUENCE</scope>
    <source>
        <strain evidence="2">BAL1</strain>
    </source>
</reference>
<dbReference type="EMBL" id="CAAJGR010000105">
    <property type="protein sequence ID" value="VHO04530.1"/>
    <property type="molecule type" value="Genomic_DNA"/>
</dbReference>